<proteinExistence type="predicted"/>
<feature type="compositionally biased region" description="Polar residues" evidence="1">
    <location>
        <begin position="1"/>
        <end position="10"/>
    </location>
</feature>
<comment type="caution">
    <text evidence="2">The sequence shown here is derived from an EMBL/GenBank/DDBJ whole genome shotgun (WGS) entry which is preliminary data.</text>
</comment>
<keyword evidence="3" id="KW-1185">Reference proteome</keyword>
<dbReference type="EMBL" id="JBFTWV010000088">
    <property type="protein sequence ID" value="KAL2787904.1"/>
    <property type="molecule type" value="Genomic_DNA"/>
</dbReference>
<protein>
    <submittedName>
        <fullName evidence="2">Uncharacterized protein</fullName>
    </submittedName>
</protein>
<feature type="region of interest" description="Disordered" evidence="1">
    <location>
        <begin position="1"/>
        <end position="27"/>
    </location>
</feature>
<sequence>MSGNIPTTDLNSANAAHPTTSATHPTLFNRMKKGFVHFRETWGPLLAAKQEWDDEYNFSEGRYAGQREEEREREGERRGSKQRDREALDNGAGDEVHLRRIP</sequence>
<evidence type="ECO:0000313" key="3">
    <source>
        <dbReference type="Proteomes" id="UP001610563"/>
    </source>
</evidence>
<feature type="region of interest" description="Disordered" evidence="1">
    <location>
        <begin position="56"/>
        <end position="102"/>
    </location>
</feature>
<gene>
    <name evidence="2" type="ORF">BJX66DRAFT_340759</name>
</gene>
<reference evidence="2 3" key="1">
    <citation type="submission" date="2024-07" db="EMBL/GenBank/DDBJ databases">
        <title>Section-level genome sequencing and comparative genomics of Aspergillus sections Usti and Cavernicolus.</title>
        <authorList>
            <consortium name="Lawrence Berkeley National Laboratory"/>
            <person name="Nybo J.L."/>
            <person name="Vesth T.C."/>
            <person name="Theobald S."/>
            <person name="Frisvad J.C."/>
            <person name="Larsen T.O."/>
            <person name="Kjaerboelling I."/>
            <person name="Rothschild-Mancinelli K."/>
            <person name="Lyhne E.K."/>
            <person name="Kogle M.E."/>
            <person name="Barry K."/>
            <person name="Clum A."/>
            <person name="Na H."/>
            <person name="Ledsgaard L."/>
            <person name="Lin J."/>
            <person name="Lipzen A."/>
            <person name="Kuo A."/>
            <person name="Riley R."/>
            <person name="Mondo S."/>
            <person name="Labutti K."/>
            <person name="Haridas S."/>
            <person name="Pangalinan J."/>
            <person name="Salamov A.A."/>
            <person name="Simmons B.A."/>
            <person name="Magnuson J.K."/>
            <person name="Chen J."/>
            <person name="Drula E."/>
            <person name="Henrissat B."/>
            <person name="Wiebenga A."/>
            <person name="Lubbers R.J."/>
            <person name="Gomes A.C."/>
            <person name="Makela M.R."/>
            <person name="Stajich J."/>
            <person name="Grigoriev I.V."/>
            <person name="Mortensen U.H."/>
            <person name="De Vries R.P."/>
            <person name="Baker S.E."/>
            <person name="Andersen M.R."/>
        </authorList>
    </citation>
    <scope>NUCLEOTIDE SEQUENCE [LARGE SCALE GENOMIC DNA]</scope>
    <source>
        <strain evidence="2 3">CBS 209.92</strain>
    </source>
</reference>
<organism evidence="2 3">
    <name type="scientific">Aspergillus keveii</name>
    <dbReference type="NCBI Taxonomy" id="714993"/>
    <lineage>
        <taxon>Eukaryota</taxon>
        <taxon>Fungi</taxon>
        <taxon>Dikarya</taxon>
        <taxon>Ascomycota</taxon>
        <taxon>Pezizomycotina</taxon>
        <taxon>Eurotiomycetes</taxon>
        <taxon>Eurotiomycetidae</taxon>
        <taxon>Eurotiales</taxon>
        <taxon>Aspergillaceae</taxon>
        <taxon>Aspergillus</taxon>
        <taxon>Aspergillus subgen. Nidulantes</taxon>
    </lineage>
</organism>
<dbReference type="Proteomes" id="UP001610563">
    <property type="component" value="Unassembled WGS sequence"/>
</dbReference>
<evidence type="ECO:0000256" key="1">
    <source>
        <dbReference type="SAM" id="MobiDB-lite"/>
    </source>
</evidence>
<name>A0ABR4FX96_9EURO</name>
<feature type="compositionally biased region" description="Low complexity" evidence="1">
    <location>
        <begin position="11"/>
        <end position="26"/>
    </location>
</feature>
<feature type="compositionally biased region" description="Basic and acidic residues" evidence="1">
    <location>
        <begin position="65"/>
        <end position="102"/>
    </location>
</feature>
<accession>A0ABR4FX96</accession>
<evidence type="ECO:0000313" key="2">
    <source>
        <dbReference type="EMBL" id="KAL2787904.1"/>
    </source>
</evidence>